<organism evidence="2 3">
    <name type="scientific">Helianthus annuus</name>
    <name type="common">Common sunflower</name>
    <dbReference type="NCBI Taxonomy" id="4232"/>
    <lineage>
        <taxon>Eukaryota</taxon>
        <taxon>Viridiplantae</taxon>
        <taxon>Streptophyta</taxon>
        <taxon>Embryophyta</taxon>
        <taxon>Tracheophyta</taxon>
        <taxon>Spermatophyta</taxon>
        <taxon>Magnoliopsida</taxon>
        <taxon>eudicotyledons</taxon>
        <taxon>Gunneridae</taxon>
        <taxon>Pentapetalae</taxon>
        <taxon>asterids</taxon>
        <taxon>campanulids</taxon>
        <taxon>Asterales</taxon>
        <taxon>Asteraceae</taxon>
        <taxon>Asteroideae</taxon>
        <taxon>Heliantheae alliance</taxon>
        <taxon>Heliantheae</taxon>
        <taxon>Helianthus</taxon>
    </lineage>
</organism>
<proteinExistence type="predicted"/>
<dbReference type="GO" id="GO:0006289">
    <property type="term" value="P:nucleotide-excision repair"/>
    <property type="evidence" value="ECO:0000318"/>
    <property type="project" value="GO_Central"/>
</dbReference>
<name>A0A251S725_HELAN</name>
<dbReference type="GO" id="GO:0007004">
    <property type="term" value="P:telomere maintenance via telomerase"/>
    <property type="evidence" value="ECO:0000318"/>
    <property type="project" value="GO_Central"/>
</dbReference>
<reference evidence="2" key="2">
    <citation type="submission" date="2017-02" db="EMBL/GenBank/DDBJ databases">
        <title>Sunflower complete genome.</title>
        <authorList>
            <person name="Langlade N."/>
            <person name="Munos S."/>
        </authorList>
    </citation>
    <scope>NUCLEOTIDE SEQUENCE [LARGE SCALE GENOMIC DNA]</scope>
    <source>
        <tissue evidence="2">Leaves</tissue>
    </source>
</reference>
<accession>A0A251S725</accession>
<dbReference type="GO" id="GO:0043047">
    <property type="term" value="F:single-stranded telomeric DNA binding"/>
    <property type="evidence" value="ECO:0000318"/>
    <property type="project" value="GO_Central"/>
</dbReference>
<evidence type="ECO:0000313" key="1">
    <source>
        <dbReference type="EMBL" id="KAF5763484.1"/>
    </source>
</evidence>
<dbReference type="Proteomes" id="UP000215914">
    <property type="component" value="Chromosome 15"/>
</dbReference>
<dbReference type="SUPFAM" id="SSF50249">
    <property type="entry name" value="Nucleic acid-binding proteins"/>
    <property type="match status" value="1"/>
</dbReference>
<dbReference type="EMBL" id="CM007904">
    <property type="protein sequence ID" value="OTF94382.1"/>
    <property type="molecule type" value="Genomic_DNA"/>
</dbReference>
<dbReference type="GO" id="GO:0003684">
    <property type="term" value="F:damaged DNA binding"/>
    <property type="evidence" value="ECO:0000318"/>
    <property type="project" value="GO_Central"/>
</dbReference>
<dbReference type="GO" id="GO:0051321">
    <property type="term" value="P:meiotic cell cycle"/>
    <property type="evidence" value="ECO:0000318"/>
    <property type="project" value="GO_Central"/>
</dbReference>
<dbReference type="InterPro" id="IPR012340">
    <property type="entry name" value="NA-bd_OB-fold"/>
</dbReference>
<protein>
    <submittedName>
        <fullName evidence="1">Nucleic acid-binding protein</fullName>
    </submittedName>
    <submittedName>
        <fullName evidence="2">Putative nucleic acid-binding, OB-fold protein</fullName>
    </submittedName>
</protein>
<dbReference type="GO" id="GO:0000724">
    <property type="term" value="P:double-strand break repair via homologous recombination"/>
    <property type="evidence" value="ECO:0000318"/>
    <property type="project" value="GO_Central"/>
</dbReference>
<dbReference type="Gene3D" id="2.40.50.140">
    <property type="entry name" value="Nucleic acid-binding proteins"/>
    <property type="match status" value="1"/>
</dbReference>
<dbReference type="Gramene" id="mRNA:HanXRQr2_Chr15g0680711">
    <property type="protein sequence ID" value="mRNA:HanXRQr2_Chr15g0680711"/>
    <property type="gene ID" value="HanXRQr2_Chr15g0680711"/>
</dbReference>
<evidence type="ECO:0000313" key="3">
    <source>
        <dbReference type="Proteomes" id="UP000215914"/>
    </source>
</evidence>
<dbReference type="GO" id="GO:0006260">
    <property type="term" value="P:DNA replication"/>
    <property type="evidence" value="ECO:0000318"/>
    <property type="project" value="GO_Central"/>
</dbReference>
<reference evidence="1 3" key="1">
    <citation type="journal article" date="2017" name="Nature">
        <title>The sunflower genome provides insights into oil metabolism, flowering and Asterid evolution.</title>
        <authorList>
            <person name="Badouin H."/>
            <person name="Gouzy J."/>
            <person name="Grassa C.J."/>
            <person name="Murat F."/>
            <person name="Staton S.E."/>
            <person name="Cottret L."/>
            <person name="Lelandais-Briere C."/>
            <person name="Owens G.L."/>
            <person name="Carrere S."/>
            <person name="Mayjonade B."/>
            <person name="Legrand L."/>
            <person name="Gill N."/>
            <person name="Kane N.C."/>
            <person name="Bowers J.E."/>
            <person name="Hubner S."/>
            <person name="Bellec A."/>
            <person name="Berard A."/>
            <person name="Berges H."/>
            <person name="Blanchet N."/>
            <person name="Boniface M.C."/>
            <person name="Brunel D."/>
            <person name="Catrice O."/>
            <person name="Chaidir N."/>
            <person name="Claudel C."/>
            <person name="Donnadieu C."/>
            <person name="Faraut T."/>
            <person name="Fievet G."/>
            <person name="Helmstetter N."/>
            <person name="King M."/>
            <person name="Knapp S.J."/>
            <person name="Lai Z."/>
            <person name="Le Paslier M.C."/>
            <person name="Lippi Y."/>
            <person name="Lorenzon L."/>
            <person name="Mandel J.R."/>
            <person name="Marage G."/>
            <person name="Marchand G."/>
            <person name="Marquand E."/>
            <person name="Bret-Mestries E."/>
            <person name="Morien E."/>
            <person name="Nambeesan S."/>
            <person name="Nguyen T."/>
            <person name="Pegot-Espagnet P."/>
            <person name="Pouilly N."/>
            <person name="Raftis F."/>
            <person name="Sallet E."/>
            <person name="Schiex T."/>
            <person name="Thomas J."/>
            <person name="Vandecasteele C."/>
            <person name="Vares D."/>
            <person name="Vear F."/>
            <person name="Vautrin S."/>
            <person name="Crespi M."/>
            <person name="Mangin B."/>
            <person name="Burke J.M."/>
            <person name="Salse J."/>
            <person name="Munos S."/>
            <person name="Vincourt P."/>
            <person name="Rieseberg L.H."/>
            <person name="Langlade N.B."/>
        </authorList>
    </citation>
    <scope>NUCLEOTIDE SEQUENCE [LARGE SCALE GENOMIC DNA]</scope>
    <source>
        <strain evidence="3">cv. SF193</strain>
        <tissue evidence="1">Leaves</tissue>
    </source>
</reference>
<dbReference type="AlphaFoldDB" id="A0A251S725"/>
<sequence>MLFFLSVCCRGEVVRCTLWNGYAQQFNDFLTQNNPIENVMAVIQHVKIKLWQGQYTVQNDKFGTRLFLNEEIHEVNELRRRYYY</sequence>
<dbReference type="CDD" id="cd04481">
    <property type="entry name" value="RPA1_DBD_B_like"/>
    <property type="match status" value="1"/>
</dbReference>
<gene>
    <name evidence="2" type="ORF">HannXRQ_Chr15g0471441</name>
    <name evidence="1" type="ORF">HanXRQr2_Chr15g0680711</name>
</gene>
<dbReference type="InParanoid" id="A0A251S725"/>
<evidence type="ECO:0000313" key="2">
    <source>
        <dbReference type="EMBL" id="OTF94382.1"/>
    </source>
</evidence>
<dbReference type="EMBL" id="MNCJ02000330">
    <property type="protein sequence ID" value="KAF5763484.1"/>
    <property type="molecule type" value="Genomic_DNA"/>
</dbReference>
<dbReference type="GO" id="GO:0005662">
    <property type="term" value="C:DNA replication factor A complex"/>
    <property type="evidence" value="ECO:0000318"/>
    <property type="project" value="GO_Central"/>
</dbReference>
<reference evidence="1" key="3">
    <citation type="submission" date="2020-06" db="EMBL/GenBank/DDBJ databases">
        <title>Helianthus annuus Genome sequencing and assembly Release 2.</title>
        <authorList>
            <person name="Gouzy J."/>
            <person name="Langlade N."/>
            <person name="Munos S."/>
        </authorList>
    </citation>
    <scope>NUCLEOTIDE SEQUENCE</scope>
    <source>
        <tissue evidence="1">Leaves</tissue>
    </source>
</reference>
<keyword evidence="3" id="KW-1185">Reference proteome</keyword>